<protein>
    <submittedName>
        <fullName evidence="1">Uncharacterized protein</fullName>
    </submittedName>
</protein>
<comment type="caution">
    <text evidence="1">The sequence shown here is derived from an EMBL/GenBank/DDBJ whole genome shotgun (WGS) entry which is preliminary data.</text>
</comment>
<dbReference type="EMBL" id="JBAWTH010000076">
    <property type="protein sequence ID" value="KAL2279357.1"/>
    <property type="molecule type" value="Genomic_DNA"/>
</dbReference>
<proteinExistence type="predicted"/>
<sequence>MRGGHLCERSPITLVFVNRVIRLSNSVQVRRRRCISRDEAKRSFRIICFTKITHTSAPSIQPDLYCGPLLLYGFSKSITRCKLLRDAVGAVRPLDDDCPLHLYGYTVMPLFTRQRK</sequence>
<evidence type="ECO:0000313" key="2">
    <source>
        <dbReference type="Proteomes" id="UP001600888"/>
    </source>
</evidence>
<reference evidence="1 2" key="1">
    <citation type="submission" date="2024-03" db="EMBL/GenBank/DDBJ databases">
        <title>A high-quality draft genome sequence of Diaporthe vaccinii, a causative agent of upright dieback and viscid rot disease in cranberry plants.</title>
        <authorList>
            <person name="Sarrasin M."/>
            <person name="Lang B.F."/>
            <person name="Burger G."/>
        </authorList>
    </citation>
    <scope>NUCLEOTIDE SEQUENCE [LARGE SCALE GENOMIC DNA]</scope>
    <source>
        <strain evidence="1 2">IS7</strain>
    </source>
</reference>
<gene>
    <name evidence="1" type="ORF">FJTKL_13431</name>
</gene>
<organism evidence="1 2">
    <name type="scientific">Diaporthe vaccinii</name>
    <dbReference type="NCBI Taxonomy" id="105482"/>
    <lineage>
        <taxon>Eukaryota</taxon>
        <taxon>Fungi</taxon>
        <taxon>Dikarya</taxon>
        <taxon>Ascomycota</taxon>
        <taxon>Pezizomycotina</taxon>
        <taxon>Sordariomycetes</taxon>
        <taxon>Sordariomycetidae</taxon>
        <taxon>Diaporthales</taxon>
        <taxon>Diaporthaceae</taxon>
        <taxon>Diaporthe</taxon>
        <taxon>Diaporthe eres species complex</taxon>
    </lineage>
</organism>
<keyword evidence="2" id="KW-1185">Reference proteome</keyword>
<name>A0ABR4EAB0_9PEZI</name>
<accession>A0ABR4EAB0</accession>
<dbReference type="Proteomes" id="UP001600888">
    <property type="component" value="Unassembled WGS sequence"/>
</dbReference>
<evidence type="ECO:0000313" key="1">
    <source>
        <dbReference type="EMBL" id="KAL2279357.1"/>
    </source>
</evidence>